<evidence type="ECO:0000313" key="4">
    <source>
        <dbReference type="Proteomes" id="UP000623467"/>
    </source>
</evidence>
<keyword evidence="2" id="KW-0732">Signal</keyword>
<accession>A0A8H6WRP8</accession>
<feature type="signal peptide" evidence="2">
    <location>
        <begin position="1"/>
        <end position="23"/>
    </location>
</feature>
<feature type="chain" id="PRO_5034032498" evidence="2">
    <location>
        <begin position="24"/>
        <end position="345"/>
    </location>
</feature>
<protein>
    <submittedName>
        <fullName evidence="3">Uncharacterized protein</fullName>
    </submittedName>
</protein>
<name>A0A8H6WRP8_9AGAR</name>
<keyword evidence="4" id="KW-1185">Reference proteome</keyword>
<feature type="region of interest" description="Disordered" evidence="1">
    <location>
        <begin position="190"/>
        <end position="214"/>
    </location>
</feature>
<dbReference type="AlphaFoldDB" id="A0A8H6WRP8"/>
<evidence type="ECO:0000256" key="2">
    <source>
        <dbReference type="SAM" id="SignalP"/>
    </source>
</evidence>
<organism evidence="3 4">
    <name type="scientific">Mycena sanguinolenta</name>
    <dbReference type="NCBI Taxonomy" id="230812"/>
    <lineage>
        <taxon>Eukaryota</taxon>
        <taxon>Fungi</taxon>
        <taxon>Dikarya</taxon>
        <taxon>Basidiomycota</taxon>
        <taxon>Agaricomycotina</taxon>
        <taxon>Agaricomycetes</taxon>
        <taxon>Agaricomycetidae</taxon>
        <taxon>Agaricales</taxon>
        <taxon>Marasmiineae</taxon>
        <taxon>Mycenaceae</taxon>
        <taxon>Mycena</taxon>
    </lineage>
</organism>
<comment type="caution">
    <text evidence="3">The sequence shown here is derived from an EMBL/GenBank/DDBJ whole genome shotgun (WGS) entry which is preliminary data.</text>
</comment>
<gene>
    <name evidence="3" type="ORF">MSAN_02481100</name>
</gene>
<dbReference type="EMBL" id="JACAZH010000077">
    <property type="protein sequence ID" value="KAF7328469.1"/>
    <property type="molecule type" value="Genomic_DNA"/>
</dbReference>
<sequence length="345" mass="37507">MGRRIHLSLVRSLFTLALALVLALPPSLPPTAFAVDSAPPASLPSRFSLPYIAVLPPLPCPQTQEDQEIQVGAEQRITLQCDLARLCLVTAYLYLLRHRRALRAPLLPVAASAIDLVVADFLGPFTHAHARERELHGTPGVFVSAHPSHFDSWPGFVSLSYFDLMATDFCTSTPPTSAFLSKLLPPTLIPTSATAKGGEESEETRRKRGRGRCVGKRSRPRAVAAWRGGGGVLCRMRASGRRRVNSSAASFTRVLALFSSALLSSSSTRSPALPFDAPSSPCALRQGTGTEGGRVWVGGTEEDVEDEAARRSQAVRDGRRTLRVEGRTWSRDFGMESTTWLLRHD</sequence>
<evidence type="ECO:0000313" key="3">
    <source>
        <dbReference type="EMBL" id="KAF7328469.1"/>
    </source>
</evidence>
<dbReference type="Proteomes" id="UP000623467">
    <property type="component" value="Unassembled WGS sequence"/>
</dbReference>
<evidence type="ECO:0000256" key="1">
    <source>
        <dbReference type="SAM" id="MobiDB-lite"/>
    </source>
</evidence>
<proteinExistence type="predicted"/>
<reference evidence="3" key="1">
    <citation type="submission" date="2020-05" db="EMBL/GenBank/DDBJ databases">
        <title>Mycena genomes resolve the evolution of fungal bioluminescence.</title>
        <authorList>
            <person name="Tsai I.J."/>
        </authorList>
    </citation>
    <scope>NUCLEOTIDE SEQUENCE</scope>
    <source>
        <strain evidence="3">160909Yilan</strain>
    </source>
</reference>